<dbReference type="GO" id="GO:0015074">
    <property type="term" value="P:DNA integration"/>
    <property type="evidence" value="ECO:0007669"/>
    <property type="project" value="UniProtKB-KW"/>
</dbReference>
<dbReference type="RefSeq" id="WP_054343606.1">
    <property type="nucleotide sequence ID" value="NZ_FTOE01000011.1"/>
</dbReference>
<evidence type="ECO:0000256" key="2">
    <source>
        <dbReference type="ARBA" id="ARBA00022908"/>
    </source>
</evidence>
<evidence type="ECO:0000313" key="8">
    <source>
        <dbReference type="EMBL" id="SIT03186.1"/>
    </source>
</evidence>
<proteinExistence type="inferred from homology"/>
<keyword evidence="9" id="KW-1185">Reference proteome</keyword>
<dbReference type="Pfam" id="PF13495">
    <property type="entry name" value="Phage_int_SAM_4"/>
    <property type="match status" value="1"/>
</dbReference>
<evidence type="ECO:0000259" key="7">
    <source>
        <dbReference type="PROSITE" id="PS51900"/>
    </source>
</evidence>
<dbReference type="GO" id="GO:0006310">
    <property type="term" value="P:DNA recombination"/>
    <property type="evidence" value="ECO:0007669"/>
    <property type="project" value="UniProtKB-KW"/>
</dbReference>
<dbReference type="PROSITE" id="PS51900">
    <property type="entry name" value="CB"/>
    <property type="match status" value="1"/>
</dbReference>
<evidence type="ECO:0000256" key="4">
    <source>
        <dbReference type="ARBA" id="ARBA00023172"/>
    </source>
</evidence>
<dbReference type="Gene3D" id="1.10.150.130">
    <property type="match status" value="1"/>
</dbReference>
<comment type="similarity">
    <text evidence="1">Belongs to the 'phage' integrase family.</text>
</comment>
<dbReference type="PANTHER" id="PTHR30349:SF64">
    <property type="entry name" value="PROPHAGE INTEGRASE INTD-RELATED"/>
    <property type="match status" value="1"/>
</dbReference>
<protein>
    <submittedName>
        <fullName evidence="8">Integron integrase</fullName>
    </submittedName>
</protein>
<dbReference type="NCBIfam" id="TIGR02249">
    <property type="entry name" value="integrase_gron"/>
    <property type="match status" value="1"/>
</dbReference>
<dbReference type="InterPro" id="IPR011010">
    <property type="entry name" value="DNA_brk_join_enz"/>
</dbReference>
<evidence type="ECO:0000313" key="9">
    <source>
        <dbReference type="Proteomes" id="UP000185999"/>
    </source>
</evidence>
<dbReference type="InterPro" id="IPR013762">
    <property type="entry name" value="Integrase-like_cat_sf"/>
</dbReference>
<dbReference type="Gene3D" id="1.10.443.10">
    <property type="entry name" value="Intergrase catalytic core"/>
    <property type="match status" value="1"/>
</dbReference>
<gene>
    <name evidence="8" type="ORF">SAMN05421760_111140</name>
</gene>
<keyword evidence="4" id="KW-0233">DNA recombination</keyword>
<evidence type="ECO:0000259" key="6">
    <source>
        <dbReference type="PROSITE" id="PS51898"/>
    </source>
</evidence>
<dbReference type="Proteomes" id="UP000185999">
    <property type="component" value="Unassembled WGS sequence"/>
</dbReference>
<organism evidence="8 9">
    <name type="scientific">Neptunomonas antarctica</name>
    <dbReference type="NCBI Taxonomy" id="619304"/>
    <lineage>
        <taxon>Bacteria</taxon>
        <taxon>Pseudomonadati</taxon>
        <taxon>Pseudomonadota</taxon>
        <taxon>Gammaproteobacteria</taxon>
        <taxon>Oceanospirillales</taxon>
        <taxon>Oceanospirillaceae</taxon>
        <taxon>Neptunomonas</taxon>
    </lineage>
</organism>
<dbReference type="GO" id="GO:0003677">
    <property type="term" value="F:DNA binding"/>
    <property type="evidence" value="ECO:0007669"/>
    <property type="project" value="UniProtKB-UniRule"/>
</dbReference>
<dbReference type="AlphaFoldDB" id="A0A1N7NY31"/>
<reference evidence="9" key="1">
    <citation type="submission" date="2017-01" db="EMBL/GenBank/DDBJ databases">
        <authorList>
            <person name="Varghese N."/>
            <person name="Submissions S."/>
        </authorList>
    </citation>
    <scope>NUCLEOTIDE SEQUENCE [LARGE SCALE GENOMIC DNA]</scope>
    <source>
        <strain evidence="9">DSM 22306</strain>
    </source>
</reference>
<dbReference type="InterPro" id="IPR002104">
    <property type="entry name" value="Integrase_catalytic"/>
</dbReference>
<dbReference type="InterPro" id="IPR044068">
    <property type="entry name" value="CB"/>
</dbReference>
<keyword evidence="2" id="KW-0229">DNA integration</keyword>
<dbReference type="InterPro" id="IPR050090">
    <property type="entry name" value="Tyrosine_recombinase_XerCD"/>
</dbReference>
<dbReference type="Pfam" id="PF00589">
    <property type="entry name" value="Phage_integrase"/>
    <property type="match status" value="1"/>
</dbReference>
<name>A0A1N7NY31_9GAMM</name>
<evidence type="ECO:0000256" key="1">
    <source>
        <dbReference type="ARBA" id="ARBA00008857"/>
    </source>
</evidence>
<dbReference type="InterPro" id="IPR010998">
    <property type="entry name" value="Integrase_recombinase_N"/>
</dbReference>
<dbReference type="SUPFAM" id="SSF56349">
    <property type="entry name" value="DNA breaking-rejoining enzymes"/>
    <property type="match status" value="1"/>
</dbReference>
<dbReference type="EMBL" id="FTOE01000011">
    <property type="protein sequence ID" value="SIT03186.1"/>
    <property type="molecule type" value="Genomic_DNA"/>
</dbReference>
<accession>A0A1N7NY31</accession>
<feature type="domain" description="Tyr recombinase" evidence="6">
    <location>
        <begin position="110"/>
        <end position="323"/>
    </location>
</feature>
<dbReference type="PANTHER" id="PTHR30349">
    <property type="entry name" value="PHAGE INTEGRASE-RELATED"/>
    <property type="match status" value="1"/>
</dbReference>
<sequence length="340" mass="38508">MQDVRRPLPATPVRFLDQFRTLIRAQNKAFKTEKTYVQWVKAFIYFHNKRHPKDMGVVEIEQFLEHLAVQENASRNTQKTALNALVFLYKQFFGLAELKLSFQYAKQPQAIPVVFSHNEAMSVIAQLPAAYYLHAGLMYGAGLRISECGRLRVQDVDFSMNTLIVRRGKGNKDRVTMLPASLINALKEQLSLVKIIHQRDVKDGGGEVYLPNLLAKKYPSAPRELAWQYLFPAKELSVDPRTGIKRRHHIMDSTVQRAVKNAIRAAGIHKKAGSHTFRHSFATRLLEQGYDIRTIQELLGHADVATTEIYTHVVKQGGKGVRSPIDLAFNSQTGIPGIDH</sequence>
<dbReference type="InterPro" id="IPR004107">
    <property type="entry name" value="Integrase_SAM-like_N"/>
</dbReference>
<dbReference type="OrthoDB" id="9801717at2"/>
<dbReference type="STRING" id="619304.SAMN05421760_111140"/>
<keyword evidence="3 5" id="KW-0238">DNA-binding</keyword>
<evidence type="ECO:0000256" key="5">
    <source>
        <dbReference type="PROSITE-ProRule" id="PRU01248"/>
    </source>
</evidence>
<dbReference type="InterPro" id="IPR011946">
    <property type="entry name" value="Integrase_integron-type"/>
</dbReference>
<feature type="domain" description="Core-binding (CB)" evidence="7">
    <location>
        <begin position="10"/>
        <end position="93"/>
    </location>
</feature>
<evidence type="ECO:0000256" key="3">
    <source>
        <dbReference type="ARBA" id="ARBA00023125"/>
    </source>
</evidence>
<dbReference type="PROSITE" id="PS51898">
    <property type="entry name" value="TYR_RECOMBINASE"/>
    <property type="match status" value="1"/>
</dbReference>